<dbReference type="EMBL" id="JANLCJ010000003">
    <property type="protein sequence ID" value="MCS5733843.1"/>
    <property type="molecule type" value="Genomic_DNA"/>
</dbReference>
<reference evidence="2" key="1">
    <citation type="submission" date="2022-08" db="EMBL/GenBank/DDBJ databases">
        <authorList>
            <person name="Deng Y."/>
            <person name="Han X.-F."/>
            <person name="Zhang Y.-Q."/>
        </authorList>
    </citation>
    <scope>NUCLEOTIDE SEQUENCE</scope>
    <source>
        <strain evidence="2">CPCC 203386</strain>
    </source>
</reference>
<accession>A0ABT2H1L9</accession>
<dbReference type="InterPro" id="IPR056507">
    <property type="entry name" value="wHTH-HSP90_Na-assoc"/>
</dbReference>
<name>A0ABT2H1L9_9MICO</name>
<keyword evidence="3" id="KW-1185">Reference proteome</keyword>
<evidence type="ECO:0000313" key="2">
    <source>
        <dbReference type="EMBL" id="MCS5733843.1"/>
    </source>
</evidence>
<gene>
    <name evidence="2" type="ORF">N1032_08835</name>
</gene>
<organism evidence="2 3">
    <name type="scientific">Herbiconiux daphne</name>
    <dbReference type="NCBI Taxonomy" id="2970914"/>
    <lineage>
        <taxon>Bacteria</taxon>
        <taxon>Bacillati</taxon>
        <taxon>Actinomycetota</taxon>
        <taxon>Actinomycetes</taxon>
        <taxon>Micrococcales</taxon>
        <taxon>Microbacteriaceae</taxon>
        <taxon>Herbiconiux</taxon>
    </lineage>
</organism>
<dbReference type="Pfam" id="PF24410">
    <property type="entry name" value="wHTH-HSP90_Na-assoc"/>
    <property type="match status" value="1"/>
</dbReference>
<dbReference type="RefSeq" id="WP_259538698.1">
    <property type="nucleotide sequence ID" value="NZ_JANLCJ010000003.1"/>
</dbReference>
<sequence length="278" mass="29883">MQVIAAFRRLGYAPIPGVPDQGVWRAGTITAVDLVLTSLGLDGEAPFLRSRVCGLRHAKRAAAVLRMPVSDTISRLRTLGYEVAADDATPESDYRRCGVIDDAGQRADPATPLPEIHAQLVARDLAERPSTVKRCLRRLGYSVGRSSLSEPTASDFILASADATGYLPCHPLGTPISIPLVHRAADRADVSPPVAVERLIRMGYSIAEGSPMTTLGNCHRAILARSGMSWVARPVSPARVVAEALALHWPLSKTVRVLEELGLSVADPRTHLPKNRPC</sequence>
<comment type="caution">
    <text evidence="2">The sequence shown here is derived from an EMBL/GenBank/DDBJ whole genome shotgun (WGS) entry which is preliminary data.</text>
</comment>
<evidence type="ECO:0000259" key="1">
    <source>
        <dbReference type="Pfam" id="PF24410"/>
    </source>
</evidence>
<dbReference type="Proteomes" id="UP001165586">
    <property type="component" value="Unassembled WGS sequence"/>
</dbReference>
<protein>
    <recommendedName>
        <fullName evidence="1">wHTH-Hsp90 Na associated domain-containing protein</fullName>
    </recommendedName>
</protein>
<feature type="domain" description="wHTH-Hsp90 Na associated" evidence="1">
    <location>
        <begin position="29"/>
        <end position="81"/>
    </location>
</feature>
<evidence type="ECO:0000313" key="3">
    <source>
        <dbReference type="Proteomes" id="UP001165586"/>
    </source>
</evidence>
<proteinExistence type="predicted"/>